<dbReference type="InterPro" id="IPR003148">
    <property type="entry name" value="RCK_N"/>
</dbReference>
<dbReference type="InterPro" id="IPR036721">
    <property type="entry name" value="RCK_C_sf"/>
</dbReference>
<name>A0A412PHR0_9FIRM</name>
<proteinExistence type="predicted"/>
<dbReference type="SUPFAM" id="SSF116726">
    <property type="entry name" value="TrkA C-terminal domain-like"/>
    <property type="match status" value="1"/>
</dbReference>
<evidence type="ECO:0000259" key="1">
    <source>
        <dbReference type="PROSITE" id="PS51201"/>
    </source>
</evidence>
<dbReference type="SUPFAM" id="SSF51735">
    <property type="entry name" value="NAD(P)-binding Rossmann-fold domains"/>
    <property type="match status" value="1"/>
</dbReference>
<dbReference type="InterPro" id="IPR036291">
    <property type="entry name" value="NAD(P)-bd_dom_sf"/>
</dbReference>
<evidence type="ECO:0000313" key="4">
    <source>
        <dbReference type="Proteomes" id="UP000284731"/>
    </source>
</evidence>
<feature type="domain" description="RCK C-terminal" evidence="2">
    <location>
        <begin position="134"/>
        <end position="217"/>
    </location>
</feature>
<dbReference type="AlphaFoldDB" id="A0A412PHR0"/>
<reference evidence="3 4" key="1">
    <citation type="submission" date="2018-08" db="EMBL/GenBank/DDBJ databases">
        <title>A genome reference for cultivated species of the human gut microbiota.</title>
        <authorList>
            <person name="Zou Y."/>
            <person name="Xue W."/>
            <person name="Luo G."/>
        </authorList>
    </citation>
    <scope>NUCLEOTIDE SEQUENCE [LARGE SCALE GENOMIC DNA]</scope>
    <source>
        <strain evidence="3 4">AF18-46</strain>
    </source>
</reference>
<dbReference type="GO" id="GO:0006813">
    <property type="term" value="P:potassium ion transport"/>
    <property type="evidence" value="ECO:0007669"/>
    <property type="project" value="InterPro"/>
</dbReference>
<dbReference type="PROSITE" id="PS51201">
    <property type="entry name" value="RCK_N"/>
    <property type="match status" value="1"/>
</dbReference>
<sequence>MKQILIIGMGRFGRHIARKLNDLDIQVLGIDNDEEKVREVLPYVTNAEVGDATNQDFLKTLGLKNFDVCIVAVGDNFLASLEITSYLKELGARKVVSRAARDTQEKFLLRNGADAVVYPEKLMGNLTAMRYSSDNIFDYIQIGKDFAVFEIAVPNEWLGKTIGQVDVRKHYNINIIAIKKDDNVSVTPGASHILNSEESLLVLGKDKDIRSAFHILG</sequence>
<dbReference type="InterPro" id="IPR050721">
    <property type="entry name" value="Trk_Ktr_HKT_K-transport"/>
</dbReference>
<dbReference type="PROSITE" id="PS51202">
    <property type="entry name" value="RCK_C"/>
    <property type="match status" value="1"/>
</dbReference>
<dbReference type="Gene3D" id="3.40.50.720">
    <property type="entry name" value="NAD(P)-binding Rossmann-like Domain"/>
    <property type="match status" value="1"/>
</dbReference>
<feature type="domain" description="RCK N-terminal" evidence="1">
    <location>
        <begin position="1"/>
        <end position="117"/>
    </location>
</feature>
<accession>A0A412PHR0</accession>
<evidence type="ECO:0000259" key="2">
    <source>
        <dbReference type="PROSITE" id="PS51202"/>
    </source>
</evidence>
<dbReference type="Pfam" id="PF02080">
    <property type="entry name" value="TrkA_C"/>
    <property type="match status" value="1"/>
</dbReference>
<dbReference type="Proteomes" id="UP000284731">
    <property type="component" value="Unassembled WGS sequence"/>
</dbReference>
<comment type="caution">
    <text evidence="3">The sequence shown here is derived from an EMBL/GenBank/DDBJ whole genome shotgun (WGS) entry which is preliminary data.</text>
</comment>
<dbReference type="RefSeq" id="WP_006524932.1">
    <property type="nucleotide sequence ID" value="NZ_AP028934.1"/>
</dbReference>
<dbReference type="PANTHER" id="PTHR43833:SF7">
    <property type="entry name" value="KTR SYSTEM POTASSIUM UPTAKE PROTEIN C"/>
    <property type="match status" value="1"/>
</dbReference>
<dbReference type="EMBL" id="QRWX01000001">
    <property type="protein sequence ID" value="RGT57682.1"/>
    <property type="molecule type" value="Genomic_DNA"/>
</dbReference>
<dbReference type="Pfam" id="PF02254">
    <property type="entry name" value="TrkA_N"/>
    <property type="match status" value="1"/>
</dbReference>
<dbReference type="Gene3D" id="3.30.70.1450">
    <property type="entry name" value="Regulator of K+ conductance, C-terminal domain"/>
    <property type="match status" value="1"/>
</dbReference>
<dbReference type="GeneID" id="89621235"/>
<gene>
    <name evidence="3" type="ORF">DWX20_01145</name>
</gene>
<evidence type="ECO:0000313" key="3">
    <source>
        <dbReference type="EMBL" id="RGT57682.1"/>
    </source>
</evidence>
<dbReference type="PANTHER" id="PTHR43833">
    <property type="entry name" value="POTASSIUM CHANNEL PROTEIN 2-RELATED-RELATED"/>
    <property type="match status" value="1"/>
</dbReference>
<dbReference type="GO" id="GO:0008324">
    <property type="term" value="F:monoatomic cation transmembrane transporter activity"/>
    <property type="evidence" value="ECO:0007669"/>
    <property type="project" value="InterPro"/>
</dbReference>
<protein>
    <submittedName>
        <fullName evidence="3">TrkA family potassium uptake protein</fullName>
    </submittedName>
</protein>
<dbReference type="InterPro" id="IPR006037">
    <property type="entry name" value="RCK_C"/>
</dbReference>
<organism evidence="3 4">
    <name type="scientific">Solobacterium moorei</name>
    <dbReference type="NCBI Taxonomy" id="102148"/>
    <lineage>
        <taxon>Bacteria</taxon>
        <taxon>Bacillati</taxon>
        <taxon>Bacillota</taxon>
        <taxon>Erysipelotrichia</taxon>
        <taxon>Erysipelotrichales</taxon>
        <taxon>Erysipelotrichaceae</taxon>
        <taxon>Solobacterium</taxon>
    </lineage>
</organism>